<dbReference type="InterPro" id="IPR003593">
    <property type="entry name" value="AAA+_ATPase"/>
</dbReference>
<evidence type="ECO:0000256" key="1">
    <source>
        <dbReference type="ARBA" id="ARBA00004170"/>
    </source>
</evidence>
<keyword evidence="6" id="KW-0997">Cell inner membrane</keyword>
<comment type="similarity">
    <text evidence="14">Belongs to the ABC transporter superfamily. Glutathione importer (TC 3.A.1.5.11) family.</text>
</comment>
<keyword evidence="10 20" id="KW-0067">ATP-binding</keyword>
<evidence type="ECO:0000256" key="4">
    <source>
        <dbReference type="ARBA" id="ARBA00022448"/>
    </source>
</evidence>
<gene>
    <name evidence="20" type="ORF">BAU06_08130</name>
</gene>
<evidence type="ECO:0000256" key="9">
    <source>
        <dbReference type="ARBA" id="ARBA00022801"/>
    </source>
</evidence>
<feature type="domain" description="ABC transporter" evidence="19">
    <location>
        <begin position="361"/>
        <end position="600"/>
    </location>
</feature>
<proteinExistence type="inferred from homology"/>
<dbReference type="NCBIfam" id="NF007739">
    <property type="entry name" value="PRK10419.1"/>
    <property type="match status" value="2"/>
</dbReference>
<dbReference type="NCBIfam" id="NF008453">
    <property type="entry name" value="PRK11308.1"/>
    <property type="match status" value="2"/>
</dbReference>
<keyword evidence="12" id="KW-0472">Membrane</keyword>
<evidence type="ECO:0000256" key="7">
    <source>
        <dbReference type="ARBA" id="ARBA00022737"/>
    </source>
</evidence>
<dbReference type="InterPro" id="IPR027417">
    <property type="entry name" value="P-loop_NTPase"/>
</dbReference>
<dbReference type="PANTHER" id="PTHR43776">
    <property type="entry name" value="TRANSPORT ATP-BINDING PROTEIN"/>
    <property type="match status" value="1"/>
</dbReference>
<feature type="domain" description="ABC transporter" evidence="19">
    <location>
        <begin position="21"/>
        <end position="277"/>
    </location>
</feature>
<evidence type="ECO:0000256" key="12">
    <source>
        <dbReference type="ARBA" id="ARBA00023136"/>
    </source>
</evidence>
<organism evidence="20 21">
    <name type="scientific">Bordetella bronchialis</name>
    <dbReference type="NCBI Taxonomy" id="463025"/>
    <lineage>
        <taxon>Bacteria</taxon>
        <taxon>Pseudomonadati</taxon>
        <taxon>Pseudomonadota</taxon>
        <taxon>Betaproteobacteria</taxon>
        <taxon>Burkholderiales</taxon>
        <taxon>Alcaligenaceae</taxon>
        <taxon>Bordetella</taxon>
    </lineage>
</organism>
<accession>A0ABN4R9V8</accession>
<evidence type="ECO:0000256" key="14">
    <source>
        <dbReference type="ARBA" id="ARBA00038416"/>
    </source>
</evidence>
<dbReference type="EMBL" id="CP016170">
    <property type="protein sequence ID" value="ANN69504.1"/>
    <property type="molecule type" value="Genomic_DNA"/>
</dbReference>
<name>A0ABN4R9V8_9BORD</name>
<dbReference type="SMART" id="SM00382">
    <property type="entry name" value="AAA"/>
    <property type="match status" value="2"/>
</dbReference>
<sequence length="656" mass="70919">MAEQATTRRVDGGAMPENRVVQVRDLTVRFRSAERTVEAVRDLSFHVDRGETLAIVGESGSGKSVTSLALMRLVEHGGGHIAQGSMLLRRRAGQVIELAGASQREMRGVRGADMAMIFQEPMTSLNPVFTAGDQIAESIRLHQGKDGAASRAEALRMLEQVRIPEARSIMDRYPHQLSGGMRQRVMIAMALACKPALLIADEPTTALDVTIQAQILQLIRQLQEEMHMGVVFITHDMGVVAEVADRVLVMYRGDKVEEGASAQIFGQPRHRYTQALLSAVPRLGSMRGTDLPERFQLVRMDGTSTGAAHAGAAHAGAAHAGAAGAAPVRADAAEPRPAAQPPHASGEPILSVRDLVTRFDIRGGILSRVRGRVHAVEKVSFDLYPGETLALVGESGCGKSTTGRALLRLTESQGGSIRLEGRDIGKLKGAELQALRRDIQFVFQDPFASLDPRVTVGFSIMEPLLVHGVASGKQAEQRVADLLERVGLPASMAQRYPHEFSGGQRQRICIARALALNPKVVIADESVSALDVSIQAQIVNLLIDLQRDLGVAFLFISHDMAVVERVSHRVAVMYLGQIVEIGPRRAIFENPQHAYTKKLMAAVPIADPARRHLKRALLTEEIPSPIRKPGDEPAVAPLVNVGPGHYVARHAVGGLY</sequence>
<dbReference type="InterPro" id="IPR003439">
    <property type="entry name" value="ABC_transporter-like_ATP-bd"/>
</dbReference>
<dbReference type="InterPro" id="IPR017871">
    <property type="entry name" value="ABC_transporter-like_CS"/>
</dbReference>
<feature type="region of interest" description="Disordered" evidence="18">
    <location>
        <begin position="326"/>
        <end position="347"/>
    </location>
</feature>
<keyword evidence="4" id="KW-0813">Transport</keyword>
<evidence type="ECO:0000256" key="18">
    <source>
        <dbReference type="SAM" id="MobiDB-lite"/>
    </source>
</evidence>
<dbReference type="PROSITE" id="PS00211">
    <property type="entry name" value="ABC_TRANSPORTER_1"/>
    <property type="match status" value="2"/>
</dbReference>
<dbReference type="SUPFAM" id="SSF52540">
    <property type="entry name" value="P-loop containing nucleoside triphosphate hydrolases"/>
    <property type="match status" value="2"/>
</dbReference>
<dbReference type="PROSITE" id="PS50893">
    <property type="entry name" value="ABC_TRANSPORTER_2"/>
    <property type="match status" value="2"/>
</dbReference>
<dbReference type="PANTHER" id="PTHR43776:SF15">
    <property type="entry name" value="GLUTATHIONE IMPORT ATP-BINDING PROTEIN GSIA"/>
    <property type="match status" value="1"/>
</dbReference>
<protein>
    <recommendedName>
        <fullName evidence="16">Glutathione import ATP-binding protein GsiA</fullName>
        <ecNumber evidence="15">7.4.2.10</ecNumber>
    </recommendedName>
</protein>
<dbReference type="GO" id="GO:0005524">
    <property type="term" value="F:ATP binding"/>
    <property type="evidence" value="ECO:0007669"/>
    <property type="project" value="UniProtKB-KW"/>
</dbReference>
<evidence type="ECO:0000313" key="20">
    <source>
        <dbReference type="EMBL" id="ANN69504.1"/>
    </source>
</evidence>
<keyword evidence="11" id="KW-1278">Translocase</keyword>
<dbReference type="Gene3D" id="3.40.50.300">
    <property type="entry name" value="P-loop containing nucleotide triphosphate hydrolases"/>
    <property type="match status" value="2"/>
</dbReference>
<comment type="function">
    <text evidence="13">Part of the ABC transporter complex GsiABCD involved in glutathione import. Responsible for energy coupling to the transport system.</text>
</comment>
<feature type="compositionally biased region" description="Low complexity" evidence="18">
    <location>
        <begin position="326"/>
        <end position="344"/>
    </location>
</feature>
<evidence type="ECO:0000256" key="13">
    <source>
        <dbReference type="ARBA" id="ARBA00037530"/>
    </source>
</evidence>
<dbReference type="Pfam" id="PF00005">
    <property type="entry name" value="ABC_tran"/>
    <property type="match status" value="2"/>
</dbReference>
<comment type="catalytic activity">
    <reaction evidence="17">
        <text>glutathione(out) + ATP + H2O = glutathione(in) + ADP + phosphate + H(+)</text>
        <dbReference type="Rhea" id="RHEA:29791"/>
        <dbReference type="ChEBI" id="CHEBI:15377"/>
        <dbReference type="ChEBI" id="CHEBI:15378"/>
        <dbReference type="ChEBI" id="CHEBI:30616"/>
        <dbReference type="ChEBI" id="CHEBI:43474"/>
        <dbReference type="ChEBI" id="CHEBI:57925"/>
        <dbReference type="ChEBI" id="CHEBI:456216"/>
        <dbReference type="EC" id="7.4.2.10"/>
    </reaction>
</comment>
<evidence type="ECO:0000256" key="10">
    <source>
        <dbReference type="ARBA" id="ARBA00022840"/>
    </source>
</evidence>
<reference evidence="20 21" key="1">
    <citation type="submission" date="2016-06" db="EMBL/GenBank/DDBJ databases">
        <title>Complete genome sequences of Bordetella bronchialis and Bordetella flabilis.</title>
        <authorList>
            <person name="LiPuma J.J."/>
            <person name="Spilker T."/>
        </authorList>
    </citation>
    <scope>NUCLEOTIDE SEQUENCE [LARGE SCALE GENOMIC DNA]</scope>
    <source>
        <strain evidence="20 21">AU3182</strain>
    </source>
</reference>
<dbReference type="InterPro" id="IPR050319">
    <property type="entry name" value="ABC_transp_ATP-bind"/>
</dbReference>
<evidence type="ECO:0000259" key="19">
    <source>
        <dbReference type="PROSITE" id="PS50893"/>
    </source>
</evidence>
<keyword evidence="7" id="KW-0677">Repeat</keyword>
<evidence type="ECO:0000313" key="21">
    <source>
        <dbReference type="Proteomes" id="UP000091897"/>
    </source>
</evidence>
<evidence type="ECO:0000256" key="16">
    <source>
        <dbReference type="ARBA" id="ARBA00041187"/>
    </source>
</evidence>
<dbReference type="Pfam" id="PF08352">
    <property type="entry name" value="oligo_HPY"/>
    <property type="match status" value="2"/>
</dbReference>
<dbReference type="CDD" id="cd03257">
    <property type="entry name" value="ABC_NikE_OppD_transporters"/>
    <property type="match status" value="2"/>
</dbReference>
<keyword evidence="8" id="KW-0547">Nucleotide-binding</keyword>
<evidence type="ECO:0000256" key="11">
    <source>
        <dbReference type="ARBA" id="ARBA00022967"/>
    </source>
</evidence>
<evidence type="ECO:0000256" key="2">
    <source>
        <dbReference type="ARBA" id="ARBA00004533"/>
    </source>
</evidence>
<evidence type="ECO:0000256" key="15">
    <source>
        <dbReference type="ARBA" id="ARBA00039050"/>
    </source>
</evidence>
<dbReference type="InterPro" id="IPR013563">
    <property type="entry name" value="Oligopep_ABC_C"/>
</dbReference>
<dbReference type="Proteomes" id="UP000091897">
    <property type="component" value="Chromosome"/>
</dbReference>
<evidence type="ECO:0000256" key="3">
    <source>
        <dbReference type="ARBA" id="ARBA00011469"/>
    </source>
</evidence>
<keyword evidence="21" id="KW-1185">Reference proteome</keyword>
<keyword evidence="9" id="KW-0378">Hydrolase</keyword>
<evidence type="ECO:0000256" key="8">
    <source>
        <dbReference type="ARBA" id="ARBA00022741"/>
    </source>
</evidence>
<comment type="subcellular location">
    <subcellularLocation>
        <location evidence="2">Cell inner membrane</location>
    </subcellularLocation>
    <subcellularLocation>
        <location evidence="1">Membrane</location>
        <topology evidence="1">Peripheral membrane protein</topology>
    </subcellularLocation>
</comment>
<evidence type="ECO:0000256" key="5">
    <source>
        <dbReference type="ARBA" id="ARBA00022475"/>
    </source>
</evidence>
<dbReference type="EC" id="7.4.2.10" evidence="15"/>
<evidence type="ECO:0000256" key="17">
    <source>
        <dbReference type="ARBA" id="ARBA00047640"/>
    </source>
</evidence>
<keyword evidence="5" id="KW-1003">Cell membrane</keyword>
<comment type="subunit">
    <text evidence="3">The complex is composed of two ATP-binding proteins (GsiA), two transmembrane proteins (GsiC and GsiD) and a solute-binding protein (GsiB).</text>
</comment>
<evidence type="ECO:0000256" key="6">
    <source>
        <dbReference type="ARBA" id="ARBA00022519"/>
    </source>
</evidence>